<proteinExistence type="predicted"/>
<feature type="transmembrane region" description="Helical" evidence="1">
    <location>
        <begin position="82"/>
        <end position="105"/>
    </location>
</feature>
<dbReference type="AlphaFoldDB" id="B4DAD0"/>
<reference evidence="2 3" key="1">
    <citation type="journal article" date="2011" name="J. Bacteriol.">
        <title>Genome sequence of Chthoniobacter flavus Ellin428, an aerobic heterotrophic soil bacterium.</title>
        <authorList>
            <person name="Kant R."/>
            <person name="van Passel M.W."/>
            <person name="Palva A."/>
            <person name="Lucas S."/>
            <person name="Lapidus A."/>
            <person name="Glavina Del Rio T."/>
            <person name="Dalin E."/>
            <person name="Tice H."/>
            <person name="Bruce D."/>
            <person name="Goodwin L."/>
            <person name="Pitluck S."/>
            <person name="Larimer F.W."/>
            <person name="Land M.L."/>
            <person name="Hauser L."/>
            <person name="Sangwan P."/>
            <person name="de Vos W.M."/>
            <person name="Janssen P.H."/>
            <person name="Smidt H."/>
        </authorList>
    </citation>
    <scope>NUCLEOTIDE SEQUENCE [LARGE SCALE GENOMIC DNA]</scope>
    <source>
        <strain evidence="2 3">Ellin428</strain>
    </source>
</reference>
<organism evidence="2 3">
    <name type="scientific">Chthoniobacter flavus Ellin428</name>
    <dbReference type="NCBI Taxonomy" id="497964"/>
    <lineage>
        <taxon>Bacteria</taxon>
        <taxon>Pseudomonadati</taxon>
        <taxon>Verrucomicrobiota</taxon>
        <taxon>Spartobacteria</taxon>
        <taxon>Chthoniobacterales</taxon>
        <taxon>Chthoniobacteraceae</taxon>
        <taxon>Chthoniobacter</taxon>
    </lineage>
</organism>
<dbReference type="EMBL" id="ABVL01000030">
    <property type="protein sequence ID" value="EDY16591.1"/>
    <property type="molecule type" value="Genomic_DNA"/>
</dbReference>
<sequence>MENTTLSKRTVSFGLALAAACVINAIIVVVKEKSDAVMGAMKKVLGHHWTTHSALIVVLFLVLGGLLGMARGGRGIAITTSRFITTLVSAIGAAALIIIGFYLFVD</sequence>
<comment type="caution">
    <text evidence="2">The sequence shown here is derived from an EMBL/GenBank/DDBJ whole genome shotgun (WGS) entry which is preliminary data.</text>
</comment>
<dbReference type="eggNOG" id="ENOG50338KK">
    <property type="taxonomic scope" value="Bacteria"/>
</dbReference>
<keyword evidence="3" id="KW-1185">Reference proteome</keyword>
<keyword evidence="1" id="KW-0812">Transmembrane</keyword>
<gene>
    <name evidence="2" type="ORF">CfE428DRAFT_5871</name>
</gene>
<name>B4DAD0_9BACT</name>
<feature type="transmembrane region" description="Helical" evidence="1">
    <location>
        <begin position="49"/>
        <end position="70"/>
    </location>
</feature>
<evidence type="ECO:0000313" key="3">
    <source>
        <dbReference type="Proteomes" id="UP000005824"/>
    </source>
</evidence>
<evidence type="ECO:0000256" key="1">
    <source>
        <dbReference type="SAM" id="Phobius"/>
    </source>
</evidence>
<dbReference type="Proteomes" id="UP000005824">
    <property type="component" value="Unassembled WGS sequence"/>
</dbReference>
<evidence type="ECO:0000313" key="2">
    <source>
        <dbReference type="EMBL" id="EDY16591.1"/>
    </source>
</evidence>
<keyword evidence="1" id="KW-1133">Transmembrane helix</keyword>
<accession>B4DAD0</accession>
<protein>
    <submittedName>
        <fullName evidence="2">Uncharacterized protein</fullName>
    </submittedName>
</protein>
<keyword evidence="1" id="KW-0472">Membrane</keyword>
<dbReference type="STRING" id="497964.CfE428DRAFT_5871"/>
<dbReference type="InParanoid" id="B4DAD0"/>
<dbReference type="RefSeq" id="WP_006983191.1">
    <property type="nucleotide sequence ID" value="NZ_ABVL01000030.1"/>
</dbReference>